<gene>
    <name evidence="3" type="ORF">R3P38DRAFT_2905820</name>
</gene>
<organism evidence="3 4">
    <name type="scientific">Favolaschia claudopus</name>
    <dbReference type="NCBI Taxonomy" id="2862362"/>
    <lineage>
        <taxon>Eukaryota</taxon>
        <taxon>Fungi</taxon>
        <taxon>Dikarya</taxon>
        <taxon>Basidiomycota</taxon>
        <taxon>Agaricomycotina</taxon>
        <taxon>Agaricomycetes</taxon>
        <taxon>Agaricomycetidae</taxon>
        <taxon>Agaricales</taxon>
        <taxon>Marasmiineae</taxon>
        <taxon>Mycenaceae</taxon>
        <taxon>Favolaschia</taxon>
    </lineage>
</organism>
<feature type="domain" description="Methyltransferase" evidence="2">
    <location>
        <begin position="125"/>
        <end position="268"/>
    </location>
</feature>
<keyword evidence="1" id="KW-1133">Transmembrane helix</keyword>
<evidence type="ECO:0000256" key="1">
    <source>
        <dbReference type="SAM" id="Phobius"/>
    </source>
</evidence>
<evidence type="ECO:0000313" key="4">
    <source>
        <dbReference type="Proteomes" id="UP001362999"/>
    </source>
</evidence>
<reference evidence="3 4" key="1">
    <citation type="journal article" date="2024" name="J Genomics">
        <title>Draft genome sequencing and assembly of Favolaschia claudopus CIRM-BRFM 2984 isolated from oak limbs.</title>
        <authorList>
            <person name="Navarro D."/>
            <person name="Drula E."/>
            <person name="Chaduli D."/>
            <person name="Cazenave R."/>
            <person name="Ahrendt S."/>
            <person name="Wang J."/>
            <person name="Lipzen A."/>
            <person name="Daum C."/>
            <person name="Barry K."/>
            <person name="Grigoriev I.V."/>
            <person name="Favel A."/>
            <person name="Rosso M.N."/>
            <person name="Martin F."/>
        </authorList>
    </citation>
    <scope>NUCLEOTIDE SEQUENCE [LARGE SCALE GENOMIC DNA]</scope>
    <source>
        <strain evidence="3 4">CIRM-BRFM 2984</strain>
    </source>
</reference>
<evidence type="ECO:0000259" key="2">
    <source>
        <dbReference type="Pfam" id="PF13383"/>
    </source>
</evidence>
<accession>A0AAW0CH58</accession>
<dbReference type="Proteomes" id="UP001362999">
    <property type="component" value="Unassembled WGS sequence"/>
</dbReference>
<proteinExistence type="predicted"/>
<dbReference type="AlphaFoldDB" id="A0AAW0CH58"/>
<feature type="transmembrane region" description="Helical" evidence="1">
    <location>
        <begin position="20"/>
        <end position="40"/>
    </location>
</feature>
<evidence type="ECO:0000313" key="3">
    <source>
        <dbReference type="EMBL" id="KAK7038390.1"/>
    </source>
</evidence>
<name>A0AAW0CH58_9AGAR</name>
<dbReference type="PANTHER" id="PTHR32026:SF10">
    <property type="entry name" value="METHYLTRANSFERASE-LIKE PROTEIN 24-RELATED"/>
    <property type="match status" value="1"/>
</dbReference>
<keyword evidence="4" id="KW-1185">Reference proteome</keyword>
<dbReference type="EMBL" id="JAWWNJ010000017">
    <property type="protein sequence ID" value="KAK7038390.1"/>
    <property type="molecule type" value="Genomic_DNA"/>
</dbReference>
<dbReference type="InterPro" id="IPR026913">
    <property type="entry name" value="METTL24"/>
</dbReference>
<dbReference type="Pfam" id="PF13383">
    <property type="entry name" value="Methyltransf_22"/>
    <property type="match status" value="1"/>
</dbReference>
<dbReference type="PANTHER" id="PTHR32026">
    <property type="entry name" value="METHYLTRANSFERASE-LIKE PROTEIN 24"/>
    <property type="match status" value="1"/>
</dbReference>
<comment type="caution">
    <text evidence="3">The sequence shown here is derived from an EMBL/GenBank/DDBJ whole genome shotgun (WGS) entry which is preliminary data.</text>
</comment>
<keyword evidence="1" id="KW-0812">Transmembrane</keyword>
<keyword evidence="1" id="KW-0472">Membrane</keyword>
<protein>
    <submittedName>
        <fullName evidence="3">Methyltranfer-dom domain-containing protein</fullName>
    </submittedName>
</protein>
<dbReference type="InterPro" id="IPR025714">
    <property type="entry name" value="Methyltranfer_dom"/>
</dbReference>
<sequence length="356" mass="40875">MFSTESPLRRINRQALLQYWRWLVAFFTGFFLVLTIFLYGRASSPHTADVKKGYQDLLAVTDAASCTGLATAGRQRQSWLGQTLEETERRYRHTLSEREKLIAKEGGSQIDVFPPPRGRYYVLWDFFIPSFTCPFPTYRVGGLPDGGRWICGLERILQHRPNCLIYSLLNEAPSYSGFEHDMLERSSGCEIYAFDTRSAPSRWPWGDVDVASPGLLASRVHFNKLALADPLGSSYHSLQSVMQMFEHEWIDIVKMDLKGSEFATLLAMIADNEDRPLPFGQLILTINVDKSDDMKSVQDFKNWFTRLECAGLRPFYFEVSMMDVNNRRGEPSVVYWSFMNIRGKHALVDDELPDYP</sequence>